<evidence type="ECO:0000256" key="1">
    <source>
        <dbReference type="SAM" id="MobiDB-lite"/>
    </source>
</evidence>
<organism evidence="3 4">
    <name type="scientific">Oedothorax gibbosus</name>
    <dbReference type="NCBI Taxonomy" id="931172"/>
    <lineage>
        <taxon>Eukaryota</taxon>
        <taxon>Metazoa</taxon>
        <taxon>Ecdysozoa</taxon>
        <taxon>Arthropoda</taxon>
        <taxon>Chelicerata</taxon>
        <taxon>Arachnida</taxon>
        <taxon>Araneae</taxon>
        <taxon>Araneomorphae</taxon>
        <taxon>Entelegynae</taxon>
        <taxon>Araneoidea</taxon>
        <taxon>Linyphiidae</taxon>
        <taxon>Erigoninae</taxon>
        <taxon>Oedothorax</taxon>
    </lineage>
</organism>
<feature type="compositionally biased region" description="Basic residues" evidence="1">
    <location>
        <begin position="140"/>
        <end position="151"/>
    </location>
</feature>
<feature type="compositionally biased region" description="Polar residues" evidence="1">
    <location>
        <begin position="170"/>
        <end position="200"/>
    </location>
</feature>
<feature type="region of interest" description="Disordered" evidence="1">
    <location>
        <begin position="1"/>
        <end position="321"/>
    </location>
</feature>
<sequence>MHVPMPQPTSIKEPRCCAQERGTAGPSQPFCQCRPPPQPEKTGTGPPLQPPLPPRPFGRSSQVRPARPDNPRSTTEWVRSNAASSQLDCVPDPLPTPEDSSHPPPAAISHLPPEPALATRAGTLDEMAEWIVEADLPPPPKRKRRRRRRARTTSYSDSDVDPAVIEEMRQNITPNPSTASSVPHSPSQATSPSQLPSSMADQVAGFDDLQHPSTHPPSPPREDDDPLPLDDLLTSAATLAGVSLRPSSMRSPPGLAKSLTSHHNVTTPGIPSHPPPTPETTALFNASTSGTDAVPSGSLLKVREPGVTLRGSPTTSRGCFPPSEYDPSIFSQAAGRSTIPMDPFSPDEVKACLFKFENSAPGPDRISYSHLKEADPSCTAIAKVLNVCLRAKCIPYQWKTSRTILIHKKGDLDDISNWRPISLCATLYKLLTGCLASRLTTWLSSEGVLSEAQKGVGEDFTHLIHDLYSGTSTEFIAGDGLTDRLEVRNGVRQSCPLSNLVIDPLVQGIQDPAPPSEDFFSVLAFADDLLVLGKSPDELQSLLDLLPSLSRRLGLSINPAKCRSIHLSGTTPRGHRTTSFLIDDQPLEVIPDHVPASFLGTPIGFQLFQNTEEVEKILALAKKIGESCLAPWQRIDALKSFFPTLNFAMRTGQFSKEQLHQIDDKVRKFVKVTLTLVDPASAASNHYIYGASDDGCLGLPCLEDEHDVVLVDSAFKLLTSRDPRVRNIAWSDLADQIEARTSTFESRPDATPAQVEAFLSGSCDPPFHRGRSNLSSTWSAARNASRRLAVTWNCPEC</sequence>
<gene>
    <name evidence="3" type="ORF">JTE90_013364</name>
</gene>
<dbReference type="PROSITE" id="PS50878">
    <property type="entry name" value="RT_POL"/>
    <property type="match status" value="1"/>
</dbReference>
<feature type="compositionally biased region" description="Polar residues" evidence="1">
    <location>
        <begin position="282"/>
        <end position="291"/>
    </location>
</feature>
<feature type="compositionally biased region" description="Pro residues" evidence="1">
    <location>
        <begin position="47"/>
        <end position="56"/>
    </location>
</feature>
<evidence type="ECO:0000259" key="2">
    <source>
        <dbReference type="PROSITE" id="PS50878"/>
    </source>
</evidence>
<proteinExistence type="predicted"/>
<name>A0AAV6TW28_9ARAC</name>
<dbReference type="EMBL" id="JAFNEN010000948">
    <property type="protein sequence ID" value="KAG8175813.1"/>
    <property type="molecule type" value="Genomic_DNA"/>
</dbReference>
<dbReference type="CDD" id="cd01650">
    <property type="entry name" value="RT_nLTR_like"/>
    <property type="match status" value="1"/>
</dbReference>
<dbReference type="AlphaFoldDB" id="A0AAV6TW28"/>
<dbReference type="PANTHER" id="PTHR19446">
    <property type="entry name" value="REVERSE TRANSCRIPTASES"/>
    <property type="match status" value="1"/>
</dbReference>
<keyword evidence="4" id="KW-1185">Reference proteome</keyword>
<feature type="compositionally biased region" description="Polar residues" evidence="1">
    <location>
        <begin position="71"/>
        <end position="87"/>
    </location>
</feature>
<feature type="compositionally biased region" description="Pro residues" evidence="1">
    <location>
        <begin position="92"/>
        <end position="106"/>
    </location>
</feature>
<evidence type="ECO:0000313" key="3">
    <source>
        <dbReference type="EMBL" id="KAG8175813.1"/>
    </source>
</evidence>
<evidence type="ECO:0000313" key="4">
    <source>
        <dbReference type="Proteomes" id="UP000827092"/>
    </source>
</evidence>
<accession>A0AAV6TW28</accession>
<dbReference type="Pfam" id="PF00078">
    <property type="entry name" value="RVT_1"/>
    <property type="match status" value="1"/>
</dbReference>
<dbReference type="InterPro" id="IPR000477">
    <property type="entry name" value="RT_dom"/>
</dbReference>
<dbReference type="Proteomes" id="UP000827092">
    <property type="component" value="Unassembled WGS sequence"/>
</dbReference>
<reference evidence="3 4" key="1">
    <citation type="journal article" date="2022" name="Nat. Ecol. Evol.">
        <title>A masculinizing supergene underlies an exaggerated male reproductive morph in a spider.</title>
        <authorList>
            <person name="Hendrickx F."/>
            <person name="De Corte Z."/>
            <person name="Sonet G."/>
            <person name="Van Belleghem S.M."/>
            <person name="Kostlbacher S."/>
            <person name="Vangestel C."/>
        </authorList>
    </citation>
    <scope>NUCLEOTIDE SEQUENCE [LARGE SCALE GENOMIC DNA]</scope>
    <source>
        <strain evidence="3">W744_W776</strain>
    </source>
</reference>
<comment type="caution">
    <text evidence="3">The sequence shown here is derived from an EMBL/GenBank/DDBJ whole genome shotgun (WGS) entry which is preliminary data.</text>
</comment>
<protein>
    <recommendedName>
        <fullName evidence="2">Reverse transcriptase domain-containing protein</fullName>
    </recommendedName>
</protein>
<feature type="domain" description="Reverse transcriptase" evidence="2">
    <location>
        <begin position="387"/>
        <end position="603"/>
    </location>
</feature>